<name>J9FUE8_9ZZZZ</name>
<accession>J9FUE8</accession>
<comment type="caution">
    <text evidence="1">The sequence shown here is derived from an EMBL/GenBank/DDBJ whole genome shotgun (WGS) entry which is preliminary data.</text>
</comment>
<protein>
    <submittedName>
        <fullName evidence="1">Uncharacterized protein</fullName>
    </submittedName>
</protein>
<sequence>METTQETFYDDFIEIETTDLPQTVVTAVSEAFGTCVKEAYVSMTEEGLIYKLVLTSEEVEGTVVYVNEKGEPLM</sequence>
<reference evidence="1" key="1">
    <citation type="journal article" date="2012" name="PLoS ONE">
        <title>Gene sets for utilization of primary and secondary nutrition supplies in the distal gut of endangered iberian lynx.</title>
        <authorList>
            <person name="Alcaide M."/>
            <person name="Messina E."/>
            <person name="Richter M."/>
            <person name="Bargiela R."/>
            <person name="Peplies J."/>
            <person name="Huws S.A."/>
            <person name="Newbold C.J."/>
            <person name="Golyshin P.N."/>
            <person name="Simon M.A."/>
            <person name="Lopez G."/>
            <person name="Yakimov M.M."/>
            <person name="Ferrer M."/>
        </authorList>
    </citation>
    <scope>NUCLEOTIDE SEQUENCE</scope>
</reference>
<evidence type="ECO:0000313" key="1">
    <source>
        <dbReference type="EMBL" id="EJW98576.1"/>
    </source>
</evidence>
<organism evidence="1">
    <name type="scientific">gut metagenome</name>
    <dbReference type="NCBI Taxonomy" id="749906"/>
    <lineage>
        <taxon>unclassified sequences</taxon>
        <taxon>metagenomes</taxon>
        <taxon>organismal metagenomes</taxon>
    </lineage>
</organism>
<dbReference type="EMBL" id="AMCI01004193">
    <property type="protein sequence ID" value="EJW98576.1"/>
    <property type="molecule type" value="Genomic_DNA"/>
</dbReference>
<dbReference type="AlphaFoldDB" id="J9FUE8"/>
<gene>
    <name evidence="1" type="ORF">EVA_13293</name>
</gene>
<proteinExistence type="predicted"/>
<dbReference type="Gene3D" id="3.10.450.360">
    <property type="match status" value="1"/>
</dbReference>